<gene>
    <name evidence="1" type="ORF">WUBG_14561</name>
</gene>
<dbReference type="Proteomes" id="UP000004810">
    <property type="component" value="Unassembled WGS sequence"/>
</dbReference>
<reference evidence="2" key="1">
    <citation type="submission" date="2012-08" db="EMBL/GenBank/DDBJ databases">
        <title>The Genome Sequence of Wuchereria bancrofti.</title>
        <authorList>
            <person name="Nutman T.B."/>
            <person name="Fink D.L."/>
            <person name="Russ C."/>
            <person name="Young S."/>
            <person name="Zeng Q."/>
            <person name="Koehrsen M."/>
            <person name="Alvarado L."/>
            <person name="Berlin A."/>
            <person name="Chapman S.B."/>
            <person name="Chen Z."/>
            <person name="Freedman E."/>
            <person name="Gellesch M."/>
            <person name="Goldberg J."/>
            <person name="Griggs A."/>
            <person name="Gujja S."/>
            <person name="Heilman E.R."/>
            <person name="Heiman D."/>
            <person name="Hepburn T."/>
            <person name="Howarth C."/>
            <person name="Jen D."/>
            <person name="Larson L."/>
            <person name="Lewis B."/>
            <person name="Mehta T."/>
            <person name="Park D."/>
            <person name="Pearson M."/>
            <person name="Roberts A."/>
            <person name="Saif S."/>
            <person name="Shea T."/>
            <person name="Shenoy N."/>
            <person name="Sisk P."/>
            <person name="Stolte C."/>
            <person name="Sykes S."/>
            <person name="Walk T."/>
            <person name="White J."/>
            <person name="Yandava C."/>
            <person name="Haas B."/>
            <person name="Henn M.R."/>
            <person name="Nusbaum C."/>
            <person name="Birren B."/>
        </authorList>
    </citation>
    <scope>NUCLEOTIDE SEQUENCE [LARGE SCALE GENOMIC DNA]</scope>
    <source>
        <strain evidence="2">NA</strain>
    </source>
</reference>
<proteinExistence type="predicted"/>
<dbReference type="EMBL" id="ADBV01012049">
    <property type="protein sequence ID" value="EJW74535.1"/>
    <property type="molecule type" value="Genomic_DNA"/>
</dbReference>
<name>J9AK32_WUCBA</name>
<accession>J9AK32</accession>
<dbReference type="AlphaFoldDB" id="J9AK32"/>
<organism evidence="1 2">
    <name type="scientific">Wuchereria bancrofti</name>
    <dbReference type="NCBI Taxonomy" id="6293"/>
    <lineage>
        <taxon>Eukaryota</taxon>
        <taxon>Metazoa</taxon>
        <taxon>Ecdysozoa</taxon>
        <taxon>Nematoda</taxon>
        <taxon>Chromadorea</taxon>
        <taxon>Rhabditida</taxon>
        <taxon>Spirurina</taxon>
        <taxon>Spiruromorpha</taxon>
        <taxon>Filarioidea</taxon>
        <taxon>Onchocercidae</taxon>
        <taxon>Wuchereria</taxon>
    </lineage>
</organism>
<protein>
    <submittedName>
        <fullName evidence="1">Uncharacterized protein</fullName>
    </submittedName>
</protein>
<feature type="non-terminal residue" evidence="1">
    <location>
        <position position="1"/>
    </location>
</feature>
<evidence type="ECO:0000313" key="2">
    <source>
        <dbReference type="Proteomes" id="UP000004810"/>
    </source>
</evidence>
<evidence type="ECO:0000313" key="1">
    <source>
        <dbReference type="EMBL" id="EJW74535.1"/>
    </source>
</evidence>
<sequence length="63" mass="7293">KTLSIPENMMSDSCVTTRIVRKQSVRFAGKSDLNKKEEKATEKYLNLTNTITAKSIKYWFYGE</sequence>
<comment type="caution">
    <text evidence="1">The sequence shown here is derived from an EMBL/GenBank/DDBJ whole genome shotgun (WGS) entry which is preliminary data.</text>
</comment>